<accession>A0ABS3CCM5</accession>
<organism evidence="4 5">
    <name type="scientific">Algoriphagus pacificus</name>
    <dbReference type="NCBI Taxonomy" id="2811234"/>
    <lineage>
        <taxon>Bacteria</taxon>
        <taxon>Pseudomonadati</taxon>
        <taxon>Bacteroidota</taxon>
        <taxon>Cytophagia</taxon>
        <taxon>Cytophagales</taxon>
        <taxon>Cyclobacteriaceae</taxon>
        <taxon>Algoriphagus</taxon>
    </lineage>
</organism>
<dbReference type="GO" id="GO:0016787">
    <property type="term" value="F:hydrolase activity"/>
    <property type="evidence" value="ECO:0007669"/>
    <property type="project" value="UniProtKB-KW"/>
</dbReference>
<dbReference type="EMBL" id="JAFKCU010000001">
    <property type="protein sequence ID" value="MBN7813916.1"/>
    <property type="molecule type" value="Genomic_DNA"/>
</dbReference>
<evidence type="ECO:0000313" key="4">
    <source>
        <dbReference type="EMBL" id="MBN7813916.1"/>
    </source>
</evidence>
<evidence type="ECO:0000256" key="2">
    <source>
        <dbReference type="ARBA" id="ARBA00022801"/>
    </source>
</evidence>
<gene>
    <name evidence="4" type="ORF">J0A69_00690</name>
</gene>
<dbReference type="PANTHER" id="PTHR34135:SF2">
    <property type="entry name" value="LYSOZYME"/>
    <property type="match status" value="1"/>
</dbReference>
<dbReference type="CDD" id="cd06524">
    <property type="entry name" value="GH25_YegX-like"/>
    <property type="match status" value="1"/>
</dbReference>
<reference evidence="4 5" key="1">
    <citation type="submission" date="2021-03" db="EMBL/GenBank/DDBJ databases">
        <title>novel species isolated from a fishpond in China.</title>
        <authorList>
            <person name="Lu H."/>
            <person name="Cai Z."/>
        </authorList>
    </citation>
    <scope>NUCLEOTIDE SEQUENCE [LARGE SCALE GENOMIC DNA]</scope>
    <source>
        <strain evidence="4 5">YJ13C</strain>
    </source>
</reference>
<protein>
    <submittedName>
        <fullName evidence="4">Glycoside hydrolase family 25 protein</fullName>
    </submittedName>
</protein>
<keyword evidence="5" id="KW-1185">Reference proteome</keyword>
<dbReference type="Proteomes" id="UP000664480">
    <property type="component" value="Unassembled WGS sequence"/>
</dbReference>
<dbReference type="SUPFAM" id="SSF51445">
    <property type="entry name" value="(Trans)glycosidases"/>
    <property type="match status" value="1"/>
</dbReference>
<evidence type="ECO:0000256" key="1">
    <source>
        <dbReference type="ARBA" id="ARBA00010646"/>
    </source>
</evidence>
<dbReference type="Pfam" id="PF01183">
    <property type="entry name" value="Glyco_hydro_25"/>
    <property type="match status" value="1"/>
</dbReference>
<dbReference type="Gene3D" id="3.20.20.80">
    <property type="entry name" value="Glycosidases"/>
    <property type="match status" value="1"/>
</dbReference>
<dbReference type="RefSeq" id="WP_206584587.1">
    <property type="nucleotide sequence ID" value="NZ_JAFKCU010000001.1"/>
</dbReference>
<comment type="similarity">
    <text evidence="1">Belongs to the glycosyl hydrolase 25 family.</text>
</comment>
<comment type="caution">
    <text evidence="4">The sequence shown here is derived from an EMBL/GenBank/DDBJ whole genome shotgun (WGS) entry which is preliminary data.</text>
</comment>
<evidence type="ECO:0000256" key="3">
    <source>
        <dbReference type="ARBA" id="ARBA00023295"/>
    </source>
</evidence>
<dbReference type="InterPro" id="IPR002053">
    <property type="entry name" value="Glyco_hydro_25"/>
</dbReference>
<proteinExistence type="inferred from homology"/>
<keyword evidence="3" id="KW-0326">Glycosidase</keyword>
<sequence>MPRKKSKKIPAGLILLLILLTSGAGYLIFTTWNQLHNTPYYANLPASEQEELKFDYVFKTQPEPILGIDISHYQGKIDWKNLELQIKDKPVQFFVFRATMGYDQDKLFREYWNALDTMNVIRGAYHYYRPNENSTKQAENFIKRVKLSRGDLRPILDIERHSTIQSKERLRTGIQNWLELVEAHYGVKPIIYTGDTFNRHVLVGNGFEDYPLWIANYNPVKHPESDNWVIWQFSEKGRMSGIKENVDLNLLRGGMESLETLRID</sequence>
<keyword evidence="2 4" id="KW-0378">Hydrolase</keyword>
<dbReference type="PANTHER" id="PTHR34135">
    <property type="entry name" value="LYSOZYME"/>
    <property type="match status" value="1"/>
</dbReference>
<dbReference type="InterPro" id="IPR018077">
    <property type="entry name" value="Glyco_hydro_fam25_subgr"/>
</dbReference>
<name>A0ABS3CCM5_9BACT</name>
<dbReference type="SMART" id="SM00641">
    <property type="entry name" value="Glyco_25"/>
    <property type="match status" value="1"/>
</dbReference>
<evidence type="ECO:0000313" key="5">
    <source>
        <dbReference type="Proteomes" id="UP000664480"/>
    </source>
</evidence>
<dbReference type="InterPro" id="IPR017853">
    <property type="entry name" value="GH"/>
</dbReference>
<dbReference type="PROSITE" id="PS51904">
    <property type="entry name" value="GLYCOSYL_HYDROL_F25_2"/>
    <property type="match status" value="1"/>
</dbReference>